<accession>A0A6S6TSZ5</accession>
<name>A0A6S6TSZ5_9GAMM</name>
<gene>
    <name evidence="1" type="ORF">HELGO_WM6040</name>
</gene>
<protein>
    <recommendedName>
        <fullName evidence="2">CheW-like domain-containing protein</fullName>
    </recommendedName>
</protein>
<dbReference type="EMBL" id="CACVAY010000103">
    <property type="protein sequence ID" value="CAA6821277.1"/>
    <property type="molecule type" value="Genomic_DNA"/>
</dbReference>
<evidence type="ECO:0008006" key="2">
    <source>
        <dbReference type="Google" id="ProtNLM"/>
    </source>
</evidence>
<sequence>MSLLMDIQCHVLPIEQGNLLIPSSLVVDEIVVDVTSETHEFSWRNRTIKLVSYSEVRKAASEAKQPYRAVVLRSLSTVKELPFYALAIEGFSHSVTANQNNLVLSDQKTCEITTCAAKIGSLVCMIPDLPMIEQRVLSCYYQSTLVSA</sequence>
<dbReference type="AlphaFoldDB" id="A0A6S6TSZ5"/>
<organism evidence="1">
    <name type="scientific">uncultured Thiotrichaceae bacterium</name>
    <dbReference type="NCBI Taxonomy" id="298394"/>
    <lineage>
        <taxon>Bacteria</taxon>
        <taxon>Pseudomonadati</taxon>
        <taxon>Pseudomonadota</taxon>
        <taxon>Gammaproteobacteria</taxon>
        <taxon>Thiotrichales</taxon>
        <taxon>Thiotrichaceae</taxon>
        <taxon>environmental samples</taxon>
    </lineage>
</organism>
<reference evidence="1" key="1">
    <citation type="submission" date="2020-01" db="EMBL/GenBank/DDBJ databases">
        <authorList>
            <person name="Meier V. D."/>
            <person name="Meier V D."/>
        </authorList>
    </citation>
    <scope>NUCLEOTIDE SEQUENCE</scope>
    <source>
        <strain evidence="1">HLG_WM_MAG_07</strain>
    </source>
</reference>
<proteinExistence type="predicted"/>
<evidence type="ECO:0000313" key="1">
    <source>
        <dbReference type="EMBL" id="CAA6821277.1"/>
    </source>
</evidence>